<feature type="transmembrane region" description="Helical" evidence="1">
    <location>
        <begin position="229"/>
        <end position="245"/>
    </location>
</feature>
<gene>
    <name evidence="4" type="ORF">A5792_26200</name>
</gene>
<feature type="transmembrane region" description="Helical" evidence="1">
    <location>
        <begin position="294"/>
        <end position="313"/>
    </location>
</feature>
<feature type="transmembrane region" description="Helical" evidence="1">
    <location>
        <begin position="12"/>
        <end position="34"/>
    </location>
</feature>
<feature type="transmembrane region" description="Helical" evidence="1">
    <location>
        <begin position="319"/>
        <end position="340"/>
    </location>
</feature>
<evidence type="ECO:0000259" key="2">
    <source>
        <dbReference type="Pfam" id="PF04235"/>
    </source>
</evidence>
<keyword evidence="1" id="KW-1133">Transmembrane helix</keyword>
<feature type="transmembrane region" description="Helical" evidence="1">
    <location>
        <begin position="92"/>
        <end position="125"/>
    </location>
</feature>
<dbReference type="InterPro" id="IPR012429">
    <property type="entry name" value="HGSNAT_cat"/>
</dbReference>
<evidence type="ECO:0000256" key="1">
    <source>
        <dbReference type="SAM" id="Phobius"/>
    </source>
</evidence>
<dbReference type="Pfam" id="PF07786">
    <property type="entry name" value="HGSNAT_cat"/>
    <property type="match status" value="1"/>
</dbReference>
<evidence type="ECO:0000313" key="5">
    <source>
        <dbReference type="Proteomes" id="UP000093902"/>
    </source>
</evidence>
<dbReference type="PANTHER" id="PTHR30590">
    <property type="entry name" value="INNER MEMBRANE PROTEIN"/>
    <property type="match status" value="1"/>
</dbReference>
<name>A0A1A0QWK2_MYCPR</name>
<sequence>MTSQRIVDVVPRIAALDVLRGCALGGILIVNIAVMSNPSGLTAGPLRTLLTALFVDKFYVLFSFLFGYSLTLQFRSAERDGVDARLRTVRRCLALMTIGLVHIAFFFSGDVLFGYGILGLILLILNRIQPATAIRCAAILYGSFAVALTVHGMHAQPTDVDDRAAASLRTGWLTAASYRWDTFFERFDLFLLFGLLNVLPLFLVGFAAGKTRLLETPGRYLPLLPRLQWIGFGLGAPMSLLMAIADRPALAGATAVLDLPLAAAYAATILRLAHNSPRLMKTFGAAGKFAATNYICQSVITSVMFTGYGFALVGQLPNWQVLVIAAAIYGLQLIGSRLWARRHRYGPIEWVLRRATYGRRETWSPR</sequence>
<dbReference type="RefSeq" id="WP_064934340.1">
    <property type="nucleotide sequence ID" value="NZ_LZSO01000033.1"/>
</dbReference>
<accession>A0A1A0QWK2</accession>
<protein>
    <submittedName>
        <fullName evidence="4">Uncharacterized protein</fullName>
    </submittedName>
</protein>
<dbReference type="OrthoDB" id="9807744at2"/>
<dbReference type="Pfam" id="PF04235">
    <property type="entry name" value="DUF418"/>
    <property type="match status" value="1"/>
</dbReference>
<dbReference type="AlphaFoldDB" id="A0A1A0QWK2"/>
<keyword evidence="1" id="KW-0812">Transmembrane</keyword>
<evidence type="ECO:0000313" key="4">
    <source>
        <dbReference type="EMBL" id="OBB26531.1"/>
    </source>
</evidence>
<feature type="domain" description="DUF418" evidence="2">
    <location>
        <begin position="208"/>
        <end position="358"/>
    </location>
</feature>
<dbReference type="InterPro" id="IPR052529">
    <property type="entry name" value="Bact_Transport_Assoc"/>
</dbReference>
<reference evidence="5" key="1">
    <citation type="submission" date="2016-06" db="EMBL/GenBank/DDBJ databases">
        <authorList>
            <person name="Sutton G."/>
            <person name="Brinkac L."/>
            <person name="Sanka R."/>
            <person name="Adams M."/>
            <person name="Lau E."/>
            <person name="Mehaffy C."/>
            <person name="Tameris M."/>
            <person name="Hatherill M."/>
            <person name="Hanekom W."/>
            <person name="Mahomed H."/>
            <person name="Mcshane H."/>
        </authorList>
    </citation>
    <scope>NUCLEOTIDE SEQUENCE [LARGE SCALE GENOMIC DNA]</scope>
    <source>
        <strain evidence="5">852002-51209_SCH5440388</strain>
    </source>
</reference>
<feature type="transmembrane region" description="Helical" evidence="1">
    <location>
        <begin position="46"/>
        <end position="71"/>
    </location>
</feature>
<proteinExistence type="predicted"/>
<keyword evidence="1" id="KW-0472">Membrane</keyword>
<organism evidence="4 5">
    <name type="scientific">Mycolicibacterium peregrinum</name>
    <name type="common">Mycobacterium peregrinum</name>
    <dbReference type="NCBI Taxonomy" id="43304"/>
    <lineage>
        <taxon>Bacteria</taxon>
        <taxon>Bacillati</taxon>
        <taxon>Actinomycetota</taxon>
        <taxon>Actinomycetes</taxon>
        <taxon>Mycobacteriales</taxon>
        <taxon>Mycobacteriaceae</taxon>
        <taxon>Mycolicibacterium</taxon>
    </lineage>
</organism>
<comment type="caution">
    <text evidence="4">The sequence shown here is derived from an EMBL/GenBank/DDBJ whole genome shotgun (WGS) entry which is preliminary data.</text>
</comment>
<dbReference type="PANTHER" id="PTHR30590:SF2">
    <property type="entry name" value="INNER MEMBRANE PROTEIN"/>
    <property type="match status" value="1"/>
</dbReference>
<feature type="domain" description="Heparan-alpha-glucosaminide N-acetyltransferase catalytic" evidence="3">
    <location>
        <begin position="12"/>
        <end position="158"/>
    </location>
</feature>
<evidence type="ECO:0000259" key="3">
    <source>
        <dbReference type="Pfam" id="PF07786"/>
    </source>
</evidence>
<feature type="transmembrane region" description="Helical" evidence="1">
    <location>
        <begin position="251"/>
        <end position="273"/>
    </location>
</feature>
<dbReference type="EMBL" id="LZSO01000033">
    <property type="protein sequence ID" value="OBB26531.1"/>
    <property type="molecule type" value="Genomic_DNA"/>
</dbReference>
<dbReference type="InterPro" id="IPR007349">
    <property type="entry name" value="DUF418"/>
</dbReference>
<dbReference type="Proteomes" id="UP000093902">
    <property type="component" value="Unassembled WGS sequence"/>
</dbReference>
<feature type="transmembrane region" description="Helical" evidence="1">
    <location>
        <begin position="189"/>
        <end position="208"/>
    </location>
</feature>